<dbReference type="Proteomes" id="UP001208131">
    <property type="component" value="Unassembled WGS sequence"/>
</dbReference>
<evidence type="ECO:0000313" key="2">
    <source>
        <dbReference type="Proteomes" id="UP001208131"/>
    </source>
</evidence>
<sequence>MIGALPKALTVNGKIYSIYSDYRVALLIFSMCNDDTLNDKAKTYGCIQLLYKHHDQIPNSDLYEAAEQAKWFLDGGDMPKSKRQPKPLINWDQDEGIIFPALNKVAGKEIREIDYMHWWTVLGLFNEIGEGLYSNVINIRYKLAHNKKLSKGEQDFYRNNKELIDIKVKLTAEEQDELDFINNLL</sequence>
<dbReference type="RefSeq" id="WP_041337525.1">
    <property type="nucleotide sequence ID" value="NZ_JAOQJZ010000004.1"/>
</dbReference>
<dbReference type="EMBL" id="JAOQJZ010000004">
    <property type="protein sequence ID" value="MCU6705288.1"/>
    <property type="molecule type" value="Genomic_DNA"/>
</dbReference>
<gene>
    <name evidence="1" type="ORF">OCV57_05010</name>
</gene>
<organism evidence="1 2">
    <name type="scientific">Hominimerdicola aceti</name>
    <dbReference type="NCBI Taxonomy" id="2981726"/>
    <lineage>
        <taxon>Bacteria</taxon>
        <taxon>Bacillati</taxon>
        <taxon>Bacillota</taxon>
        <taxon>Clostridia</taxon>
        <taxon>Eubacteriales</taxon>
        <taxon>Oscillospiraceae</taxon>
        <taxon>Hominimerdicola</taxon>
    </lineage>
</organism>
<proteinExistence type="predicted"/>
<dbReference type="InterPro" id="IPR009660">
    <property type="entry name" value="Phage_A500_Gp15"/>
</dbReference>
<comment type="caution">
    <text evidence="1">The sequence shown here is derived from an EMBL/GenBank/DDBJ whole genome shotgun (WGS) entry which is preliminary data.</text>
</comment>
<accession>A0AAE3IJQ6</accession>
<name>A0AAE3IJQ6_9FIRM</name>
<keyword evidence="2" id="KW-1185">Reference proteome</keyword>
<reference evidence="1 2" key="1">
    <citation type="journal article" date="2021" name="ISME Commun">
        <title>Automated analysis of genomic sequences facilitates high-throughput and comprehensive description of bacteria.</title>
        <authorList>
            <person name="Hitch T.C.A."/>
        </authorList>
    </citation>
    <scope>NUCLEOTIDE SEQUENCE [LARGE SCALE GENOMIC DNA]</scope>
    <source>
        <strain evidence="1 2">Sanger_31</strain>
    </source>
</reference>
<evidence type="ECO:0000313" key="1">
    <source>
        <dbReference type="EMBL" id="MCU6705288.1"/>
    </source>
</evidence>
<dbReference type="Pfam" id="PF06854">
    <property type="entry name" value="Phage_Gp15"/>
    <property type="match status" value="1"/>
</dbReference>
<protein>
    <submittedName>
        <fullName evidence="1">Bacteriophage Gp15 family protein</fullName>
    </submittedName>
</protein>
<dbReference type="AlphaFoldDB" id="A0AAE3IJQ6"/>